<dbReference type="STRING" id="133412.A0A1R1Y015"/>
<evidence type="ECO:0000313" key="3">
    <source>
        <dbReference type="Proteomes" id="UP000187283"/>
    </source>
</evidence>
<gene>
    <name evidence="2" type="ORF">AYI70_g4204</name>
</gene>
<feature type="compositionally biased region" description="Basic and acidic residues" evidence="1">
    <location>
        <begin position="178"/>
        <end position="190"/>
    </location>
</feature>
<feature type="compositionally biased region" description="Pro residues" evidence="1">
    <location>
        <begin position="480"/>
        <end position="495"/>
    </location>
</feature>
<organism evidence="2 3">
    <name type="scientific">Smittium culicis</name>
    <dbReference type="NCBI Taxonomy" id="133412"/>
    <lineage>
        <taxon>Eukaryota</taxon>
        <taxon>Fungi</taxon>
        <taxon>Fungi incertae sedis</taxon>
        <taxon>Zoopagomycota</taxon>
        <taxon>Kickxellomycotina</taxon>
        <taxon>Harpellomycetes</taxon>
        <taxon>Harpellales</taxon>
        <taxon>Legeriomycetaceae</taxon>
        <taxon>Smittium</taxon>
    </lineage>
</organism>
<feature type="region of interest" description="Disordered" evidence="1">
    <location>
        <begin position="176"/>
        <end position="199"/>
    </location>
</feature>
<dbReference type="EMBL" id="LSSN01001279">
    <property type="protein sequence ID" value="OMJ20287.1"/>
    <property type="molecule type" value="Genomic_DNA"/>
</dbReference>
<feature type="region of interest" description="Disordered" evidence="1">
    <location>
        <begin position="473"/>
        <end position="503"/>
    </location>
</feature>
<evidence type="ECO:0000256" key="1">
    <source>
        <dbReference type="SAM" id="MobiDB-lite"/>
    </source>
</evidence>
<reference evidence="2 3" key="1">
    <citation type="submission" date="2017-01" db="EMBL/GenBank/DDBJ databases">
        <authorList>
            <person name="Mah S.A."/>
            <person name="Swanson W.J."/>
            <person name="Moy G.W."/>
            <person name="Vacquier V.D."/>
        </authorList>
    </citation>
    <scope>NUCLEOTIDE SEQUENCE [LARGE SCALE GENOMIC DNA]</scope>
    <source>
        <strain evidence="2 3">GSMNP</strain>
    </source>
</reference>
<dbReference type="OrthoDB" id="5596412at2759"/>
<feature type="region of interest" description="Disordered" evidence="1">
    <location>
        <begin position="1"/>
        <end position="47"/>
    </location>
</feature>
<accession>A0A1R1Y015</accession>
<proteinExistence type="predicted"/>
<sequence length="1888" mass="210703">MDSLDPKKGSYSADGFPQAKSQDFEIIEVKNTPSSGSNEKSDNSGLVPENMESFFKTFANGNDEAQDDDFSKNNNNFFQNHPDFNVDSSSLLHNLNGISNIDSIYHNKILDIDFSKIIQEMNFNLPDSNEQEIINQTHNFISDSENPLNGIDFLNTNHINGFAESPIQVLENQEITQENDKKNTDTDIKNDNTSIDNSLNNNDPEISIINETVIIDPPLSTADSTSPHNQKLISPIISNNAPSFPHSASSPVAVSDNNFVSEPTNKIISPLLSNSSIINTPSTSENQIESEIKLESSTKTIEQIEKDNYSVENVILADPDKALSDNSVLEIENSEKNFNRFDPLSPSIKLIDLNNNSSAESKFTIDNISPQIIQNSYIQEGSFENPKDEASLQYSLEHKNENNIVFENVVENPISQSNGSDDQLSFSIYSKKIESDNLSVDDLPQNKSPASLSERIPMLSPQVLSRVYSLPISSNSSNPSIPPNPSNLSNPPNPPYQSNTSNPINVDIRPVLSLNSSPSIFNSNLKNKVVIVQNSPHKDPKIHIEVNPNSYQNSSLDKKPNSYQSFNIEFGQSKDLKQGTNLQHKNLDHSLEFSNNNHTSPKNEDLNVSVRPLIQSSEIKNDNAPEFNLASTHTLICSTSNPETPIIESVNIAKRKSIQEIGQYNSNGVFFSSTAINSDLSTDQNKSICIEPAQSFRQIKRIKLFPDDLCYCLKNPYYQVDSFEKYCMILGNFLSVGSDSIKSAFGVFSSLKKGVSPICIKWSTNNLVAISWPQSINKEFVKNERLDSRDVKKQTSSLLSDESLGNKNDFRTSGSPVHVFQLISSNIPSGSRKRQIELMRIGQLLINHDDFKFSRSNKFGLGGKIESSETGVSNIWWNKSGSRIIVAEPSGRIAIFENDVSTSVWNQVRVIDYICPVSSAIWLPDSREYFAFVNNNDHEHMNSLSKIDQAFSIKLGPSIRVIPKESDYGYIILTCAGRFELSQKINRSGQRRSIDLSPPEDSFCEDGIWVITHSDIHLADNLKVVVVAKWLFISKNINQDPSKLKNSSFQIYVIDISHALMSNSDLKISNHMQHVNSNWKDDASSSTTLLKLIPPKVPLSSLTSENKITEMPLLLYEISNGINLILRKKLIGLASGVHINRSNIMNSKSTSNSIALNNYMPWFLSFSNGRILHLHQVTESEDFEIIENDIVKGSEIGSTVFSCLSYNFSGVLKVTEKSNKIISDLEIKTSLTDIVDISVQTQKEILGISQLSSTNGTRLFCAVILSLKVINNYDLKDLLLSFNNFSQEHQRSILLAASKLICKALGTSDIVVDPRFSNSAKFIKFLGFAANNLTNIENTILQSNLMIFLNFANISKVYLSLFGSEMYENLSIIQNHSFDQIDDITSAPSSWWVFIRPYLSKIDSIASWVLETSILLIRDIVLYFKQAIPVSPSNRYTDFYWAYSRLAVVAYPQILDCIISSLNLAEFLSSEEFNLSSNLPPNSLPKIIAVSQNCPLPLKTVLSIFNSFRSASLESEDANLFYEMLFGKVVDLKLPSNFTNKIKSVLDDVFDSTGYHSFDNFINYSQSTPSLLSPVSDVVSYPFRDALFTYVLPKETFKVLERNNIDFLSQSSNSLISKETKIFSCNEGMESYNRSIEISNKYIGLGDAGMDMDTGFLTFCGNKGSLNALSDLRNGDSGMVKFSSNETNTLDKSSINYHVKFSSSVDQYKESCLSNDRNVGYLVSHLRLMNSPTVHKSLTENRIPLLNDIYDVIYKNNLSKNVSMINNYSKGLLSSLDIANTGEFPSIKDFSSILNSRLSIVNLSNPNPFLRVCNSCGNFTNVPSIYGISDMGNDSSKSMMDTSIDSSSPLFQESTNQNSIHTSKKAIDHSSFFNFDNFCICGGQWIFV</sequence>
<protein>
    <submittedName>
        <fullName evidence="2">Uncharacterized protein</fullName>
    </submittedName>
</protein>
<comment type="caution">
    <text evidence="2">The sequence shown here is derived from an EMBL/GenBank/DDBJ whole genome shotgun (WGS) entry which is preliminary data.</text>
</comment>
<name>A0A1R1Y015_9FUNG</name>
<evidence type="ECO:0000313" key="2">
    <source>
        <dbReference type="EMBL" id="OMJ20287.1"/>
    </source>
</evidence>
<dbReference type="Proteomes" id="UP000187283">
    <property type="component" value="Unassembled WGS sequence"/>
</dbReference>
<keyword evidence="3" id="KW-1185">Reference proteome</keyword>